<protein>
    <submittedName>
        <fullName evidence="1">Uncharacterized protein</fullName>
    </submittedName>
</protein>
<comment type="caution">
    <text evidence="1">The sequence shown here is derived from an EMBL/GenBank/DDBJ whole genome shotgun (WGS) entry which is preliminary data.</text>
</comment>
<dbReference type="OrthoDB" id="155519at2157"/>
<dbReference type="EMBL" id="WOYG01000001">
    <property type="protein sequence ID" value="NLV08918.1"/>
    <property type="molecule type" value="Genomic_DNA"/>
</dbReference>
<dbReference type="AlphaFoldDB" id="A0A847UCY5"/>
<accession>A0A847UCY5</accession>
<evidence type="ECO:0000313" key="2">
    <source>
        <dbReference type="Proteomes" id="UP000608662"/>
    </source>
</evidence>
<dbReference type="Proteomes" id="UP000608662">
    <property type="component" value="Unassembled WGS sequence"/>
</dbReference>
<gene>
    <name evidence="1" type="ORF">GOC74_03110</name>
</gene>
<evidence type="ECO:0000313" key="1">
    <source>
        <dbReference type="EMBL" id="NLV08918.1"/>
    </source>
</evidence>
<name>A0A847UCY5_9EURY</name>
<proteinExistence type="predicted"/>
<organism evidence="1 2">
    <name type="scientific">Halomicrobium mukohataei</name>
    <dbReference type="NCBI Taxonomy" id="57705"/>
    <lineage>
        <taxon>Archaea</taxon>
        <taxon>Methanobacteriati</taxon>
        <taxon>Methanobacteriota</taxon>
        <taxon>Stenosarchaea group</taxon>
        <taxon>Halobacteria</taxon>
        <taxon>Halobacteriales</taxon>
        <taxon>Haloarculaceae</taxon>
        <taxon>Halomicrobium</taxon>
    </lineage>
</organism>
<dbReference type="RefSeq" id="WP_170092863.1">
    <property type="nucleotide sequence ID" value="NZ_WOYG01000001.1"/>
</dbReference>
<sequence length="78" mass="8992">MAQIVEREDEYVHVQFRDPDAFQTVREPNWAQWVAWSVSSSARVRIGKERGCEEWTVQSVLVDGEESLAREQAEQIAA</sequence>
<reference evidence="1" key="1">
    <citation type="submission" date="2019-12" db="EMBL/GenBank/DDBJ databases">
        <title>Whole-genome sequence of Halomicrobium mukohataei pws1.</title>
        <authorList>
            <person name="Verma D.K."/>
            <person name="Gopal K."/>
            <person name="Prasad E.S."/>
        </authorList>
    </citation>
    <scope>NUCLEOTIDE SEQUENCE</scope>
    <source>
        <strain evidence="1">Pws1</strain>
    </source>
</reference>